<keyword evidence="11" id="KW-1185">Reference proteome</keyword>
<dbReference type="AlphaFoldDB" id="A0A6V8LBB9"/>
<dbReference type="Pfam" id="PF00486">
    <property type="entry name" value="Trans_reg_C"/>
    <property type="match status" value="1"/>
</dbReference>
<protein>
    <submittedName>
        <fullName evidence="10">DNA-binding response regulator</fullName>
    </submittedName>
</protein>
<dbReference type="FunFam" id="3.40.50.2300:FF:000002">
    <property type="entry name" value="DNA-binding response regulator PhoP"/>
    <property type="match status" value="1"/>
</dbReference>
<dbReference type="Proteomes" id="UP000482960">
    <property type="component" value="Unassembled WGS sequence"/>
</dbReference>
<evidence type="ECO:0000256" key="6">
    <source>
        <dbReference type="PROSITE-ProRule" id="PRU00169"/>
    </source>
</evidence>
<evidence type="ECO:0000256" key="2">
    <source>
        <dbReference type="ARBA" id="ARBA00023012"/>
    </source>
</evidence>
<evidence type="ECO:0000256" key="3">
    <source>
        <dbReference type="ARBA" id="ARBA00023015"/>
    </source>
</evidence>
<feature type="modified residue" description="4-aspartylphosphate" evidence="6">
    <location>
        <position position="51"/>
    </location>
</feature>
<dbReference type="InterPro" id="IPR039420">
    <property type="entry name" value="WalR-like"/>
</dbReference>
<evidence type="ECO:0000313" key="10">
    <source>
        <dbReference type="EMBL" id="GFJ92318.1"/>
    </source>
</evidence>
<keyword evidence="4 7" id="KW-0238">DNA-binding</keyword>
<evidence type="ECO:0000259" key="8">
    <source>
        <dbReference type="PROSITE" id="PS50110"/>
    </source>
</evidence>
<dbReference type="GO" id="GO:0000156">
    <property type="term" value="F:phosphorelay response regulator activity"/>
    <property type="evidence" value="ECO:0007669"/>
    <property type="project" value="TreeGrafter"/>
</dbReference>
<dbReference type="CDD" id="cd19935">
    <property type="entry name" value="REC_OmpR_CusR-like"/>
    <property type="match status" value="1"/>
</dbReference>
<dbReference type="SMART" id="SM00862">
    <property type="entry name" value="Trans_reg_C"/>
    <property type="match status" value="1"/>
</dbReference>
<gene>
    <name evidence="10" type="ORF">Prum_059600</name>
</gene>
<dbReference type="Gene3D" id="1.10.10.10">
    <property type="entry name" value="Winged helix-like DNA-binding domain superfamily/Winged helix DNA-binding domain"/>
    <property type="match status" value="1"/>
</dbReference>
<dbReference type="CDD" id="cd00383">
    <property type="entry name" value="trans_reg_C"/>
    <property type="match status" value="1"/>
</dbReference>
<evidence type="ECO:0000256" key="5">
    <source>
        <dbReference type="ARBA" id="ARBA00023163"/>
    </source>
</evidence>
<dbReference type="SUPFAM" id="SSF52172">
    <property type="entry name" value="CheY-like"/>
    <property type="match status" value="1"/>
</dbReference>
<keyword evidence="1 6" id="KW-0597">Phosphoprotein</keyword>
<dbReference type="GO" id="GO:0000976">
    <property type="term" value="F:transcription cis-regulatory region binding"/>
    <property type="evidence" value="ECO:0007669"/>
    <property type="project" value="TreeGrafter"/>
</dbReference>
<keyword evidence="3" id="KW-0805">Transcription regulation</keyword>
<comment type="caution">
    <text evidence="10">The sequence shown here is derived from an EMBL/GenBank/DDBJ whole genome shotgun (WGS) entry which is preliminary data.</text>
</comment>
<accession>A0A6V8LBB9</accession>
<evidence type="ECO:0000256" key="7">
    <source>
        <dbReference type="PROSITE-ProRule" id="PRU01091"/>
    </source>
</evidence>
<evidence type="ECO:0000256" key="1">
    <source>
        <dbReference type="ARBA" id="ARBA00022553"/>
    </source>
</evidence>
<dbReference type="Pfam" id="PF00072">
    <property type="entry name" value="Response_reg"/>
    <property type="match status" value="1"/>
</dbReference>
<feature type="domain" description="OmpR/PhoB-type" evidence="9">
    <location>
        <begin position="124"/>
        <end position="218"/>
    </location>
</feature>
<evidence type="ECO:0000256" key="4">
    <source>
        <dbReference type="ARBA" id="ARBA00023125"/>
    </source>
</evidence>
<dbReference type="InterPro" id="IPR036388">
    <property type="entry name" value="WH-like_DNA-bd_sf"/>
</dbReference>
<dbReference type="Gene3D" id="3.40.50.2300">
    <property type="match status" value="1"/>
</dbReference>
<dbReference type="GO" id="GO:0006355">
    <property type="term" value="P:regulation of DNA-templated transcription"/>
    <property type="evidence" value="ECO:0007669"/>
    <property type="project" value="InterPro"/>
</dbReference>
<dbReference type="InterPro" id="IPR001867">
    <property type="entry name" value="OmpR/PhoB-type_DNA-bd"/>
</dbReference>
<dbReference type="PROSITE" id="PS50110">
    <property type="entry name" value="RESPONSE_REGULATORY"/>
    <property type="match status" value="1"/>
</dbReference>
<dbReference type="FunFam" id="1.10.10.10:FF:000005">
    <property type="entry name" value="Two-component system response regulator"/>
    <property type="match status" value="1"/>
</dbReference>
<dbReference type="GO" id="GO:0005829">
    <property type="term" value="C:cytosol"/>
    <property type="evidence" value="ECO:0007669"/>
    <property type="project" value="TreeGrafter"/>
</dbReference>
<sequence length="221" mass="24486">MRILVVEDEPRLAAGLRAGLSAEGFAVDVALNGTDGLWLAREQPHDAIVLDVMLPGINGYKICQTLRDEGVWTPILMLTAKDGEWDEVEGLDTGADDYLTKPFSHAVLVARLRALVRRGARERPAVLAAGDLRLDPAARRAWRDGVEVSLTNRELSLLEFLMRRAGEVVSKREIIAHVWDFDFDGDPNIVEVYIRRMRDKLGRATIETVRGAGYRLAAEGG</sequence>
<dbReference type="PROSITE" id="PS51755">
    <property type="entry name" value="OMPR_PHOB"/>
    <property type="match status" value="1"/>
</dbReference>
<dbReference type="SMART" id="SM00448">
    <property type="entry name" value="REC"/>
    <property type="match status" value="1"/>
</dbReference>
<feature type="domain" description="Response regulatory" evidence="8">
    <location>
        <begin position="2"/>
        <end position="116"/>
    </location>
</feature>
<dbReference type="EMBL" id="BLPG01000001">
    <property type="protein sequence ID" value="GFJ92318.1"/>
    <property type="molecule type" value="Genomic_DNA"/>
</dbReference>
<evidence type="ECO:0000259" key="9">
    <source>
        <dbReference type="PROSITE" id="PS51755"/>
    </source>
</evidence>
<reference evidence="10 11" key="1">
    <citation type="submission" date="2020-03" db="EMBL/GenBank/DDBJ databases">
        <title>Whole genome shotgun sequence of Phytohabitans rumicis NBRC 108638.</title>
        <authorList>
            <person name="Komaki H."/>
            <person name="Tamura T."/>
        </authorList>
    </citation>
    <scope>NUCLEOTIDE SEQUENCE [LARGE SCALE GENOMIC DNA]</scope>
    <source>
        <strain evidence="10 11">NBRC 108638</strain>
    </source>
</reference>
<keyword evidence="5" id="KW-0804">Transcription</keyword>
<evidence type="ECO:0000313" key="11">
    <source>
        <dbReference type="Proteomes" id="UP000482960"/>
    </source>
</evidence>
<name>A0A6V8LBB9_9ACTN</name>
<keyword evidence="2" id="KW-0902">Two-component regulatory system</keyword>
<dbReference type="PANTHER" id="PTHR48111:SF36">
    <property type="entry name" value="TRANSCRIPTIONAL REGULATORY PROTEIN CUTR"/>
    <property type="match status" value="1"/>
</dbReference>
<dbReference type="InterPro" id="IPR011006">
    <property type="entry name" value="CheY-like_superfamily"/>
</dbReference>
<proteinExistence type="predicted"/>
<dbReference type="RefSeq" id="WP_173079228.1">
    <property type="nucleotide sequence ID" value="NZ_BAABJB010000013.1"/>
</dbReference>
<reference evidence="10 11" key="2">
    <citation type="submission" date="2020-03" db="EMBL/GenBank/DDBJ databases">
        <authorList>
            <person name="Ichikawa N."/>
            <person name="Kimura A."/>
            <person name="Kitahashi Y."/>
            <person name="Uohara A."/>
        </authorList>
    </citation>
    <scope>NUCLEOTIDE SEQUENCE [LARGE SCALE GENOMIC DNA]</scope>
    <source>
        <strain evidence="10 11">NBRC 108638</strain>
    </source>
</reference>
<feature type="DNA-binding region" description="OmpR/PhoB-type" evidence="7">
    <location>
        <begin position="124"/>
        <end position="218"/>
    </location>
</feature>
<dbReference type="PANTHER" id="PTHR48111">
    <property type="entry name" value="REGULATOR OF RPOS"/>
    <property type="match status" value="1"/>
</dbReference>
<dbReference type="GO" id="GO:0032993">
    <property type="term" value="C:protein-DNA complex"/>
    <property type="evidence" value="ECO:0007669"/>
    <property type="project" value="TreeGrafter"/>
</dbReference>
<organism evidence="10 11">
    <name type="scientific">Phytohabitans rumicis</name>
    <dbReference type="NCBI Taxonomy" id="1076125"/>
    <lineage>
        <taxon>Bacteria</taxon>
        <taxon>Bacillati</taxon>
        <taxon>Actinomycetota</taxon>
        <taxon>Actinomycetes</taxon>
        <taxon>Micromonosporales</taxon>
        <taxon>Micromonosporaceae</taxon>
    </lineage>
</organism>
<dbReference type="InterPro" id="IPR001789">
    <property type="entry name" value="Sig_transdc_resp-reg_receiver"/>
</dbReference>
<dbReference type="Gene3D" id="6.10.250.690">
    <property type="match status" value="1"/>
</dbReference>